<dbReference type="AlphaFoldDB" id="A0A5B9PFK8"/>
<evidence type="ECO:0008006" key="3">
    <source>
        <dbReference type="Google" id="ProtNLM"/>
    </source>
</evidence>
<organism evidence="1 2">
    <name type="scientific">Mariniblastus fucicola</name>
    <dbReference type="NCBI Taxonomy" id="980251"/>
    <lineage>
        <taxon>Bacteria</taxon>
        <taxon>Pseudomonadati</taxon>
        <taxon>Planctomycetota</taxon>
        <taxon>Planctomycetia</taxon>
        <taxon>Pirellulales</taxon>
        <taxon>Pirellulaceae</taxon>
        <taxon>Mariniblastus</taxon>
    </lineage>
</organism>
<dbReference type="Proteomes" id="UP000322214">
    <property type="component" value="Chromosome"/>
</dbReference>
<evidence type="ECO:0000313" key="1">
    <source>
        <dbReference type="EMBL" id="QEG25074.1"/>
    </source>
</evidence>
<keyword evidence="2" id="KW-1185">Reference proteome</keyword>
<dbReference type="RefSeq" id="WP_075084177.1">
    <property type="nucleotide sequence ID" value="NZ_CP042912.1"/>
</dbReference>
<dbReference type="OrthoDB" id="213056at2"/>
<sequence length="147" mass="16915">MTAIYQQNELKFQYPENWTLTDAPDEPLPRAISLESPGGHVLWSVHLHPADADGDAILDEAFDTLRESYEDLEMSTESIDFDEFEGKAFGALFFCLDFLVRIKLQVYSTPGYTLLLWYQCEDRDFDAQEMVFRAISTTLMQSLEQPT</sequence>
<proteinExistence type="predicted"/>
<evidence type="ECO:0000313" key="2">
    <source>
        <dbReference type="Proteomes" id="UP000322214"/>
    </source>
</evidence>
<dbReference type="STRING" id="980251.GCA_001642875_01375"/>
<gene>
    <name evidence="1" type="ORF">MFFC18_49970</name>
</gene>
<dbReference type="EMBL" id="CP042912">
    <property type="protein sequence ID" value="QEG25074.1"/>
    <property type="molecule type" value="Genomic_DNA"/>
</dbReference>
<name>A0A5B9PFK8_9BACT</name>
<reference evidence="1 2" key="1">
    <citation type="submission" date="2019-08" db="EMBL/GenBank/DDBJ databases">
        <title>Deep-cultivation of Planctomycetes and their phenomic and genomic characterization uncovers novel biology.</title>
        <authorList>
            <person name="Wiegand S."/>
            <person name="Jogler M."/>
            <person name="Boedeker C."/>
            <person name="Pinto D."/>
            <person name="Vollmers J."/>
            <person name="Rivas-Marin E."/>
            <person name="Kohn T."/>
            <person name="Peeters S.H."/>
            <person name="Heuer A."/>
            <person name="Rast P."/>
            <person name="Oberbeckmann S."/>
            <person name="Bunk B."/>
            <person name="Jeske O."/>
            <person name="Meyerdierks A."/>
            <person name="Storesund J.E."/>
            <person name="Kallscheuer N."/>
            <person name="Luecker S."/>
            <person name="Lage O.M."/>
            <person name="Pohl T."/>
            <person name="Merkel B.J."/>
            <person name="Hornburger P."/>
            <person name="Mueller R.-W."/>
            <person name="Bruemmer F."/>
            <person name="Labrenz M."/>
            <person name="Spormann A.M."/>
            <person name="Op den Camp H."/>
            <person name="Overmann J."/>
            <person name="Amann R."/>
            <person name="Jetten M.S.M."/>
            <person name="Mascher T."/>
            <person name="Medema M.H."/>
            <person name="Devos D.P."/>
            <person name="Kaster A.-K."/>
            <person name="Ovreas L."/>
            <person name="Rohde M."/>
            <person name="Galperin M.Y."/>
            <person name="Jogler C."/>
        </authorList>
    </citation>
    <scope>NUCLEOTIDE SEQUENCE [LARGE SCALE GENOMIC DNA]</scope>
    <source>
        <strain evidence="1 2">FC18</strain>
    </source>
</reference>
<dbReference type="KEGG" id="mff:MFFC18_49970"/>
<protein>
    <recommendedName>
        <fullName evidence="3">DUF1795 domain-containing protein</fullName>
    </recommendedName>
</protein>
<accession>A0A5B9PFK8</accession>